<evidence type="ECO:0000313" key="2">
    <source>
        <dbReference type="Proteomes" id="UP000821845"/>
    </source>
</evidence>
<organism evidence="1 2">
    <name type="scientific">Hyalomma asiaticum</name>
    <name type="common">Tick</name>
    <dbReference type="NCBI Taxonomy" id="266040"/>
    <lineage>
        <taxon>Eukaryota</taxon>
        <taxon>Metazoa</taxon>
        <taxon>Ecdysozoa</taxon>
        <taxon>Arthropoda</taxon>
        <taxon>Chelicerata</taxon>
        <taxon>Arachnida</taxon>
        <taxon>Acari</taxon>
        <taxon>Parasitiformes</taxon>
        <taxon>Ixodida</taxon>
        <taxon>Ixodoidea</taxon>
        <taxon>Ixodidae</taxon>
        <taxon>Hyalomminae</taxon>
        <taxon>Hyalomma</taxon>
    </lineage>
</organism>
<dbReference type="Proteomes" id="UP000821845">
    <property type="component" value="Chromosome 3"/>
</dbReference>
<name>A0ACB7SQ45_HYAAI</name>
<keyword evidence="2" id="KW-1185">Reference proteome</keyword>
<evidence type="ECO:0000313" key="1">
    <source>
        <dbReference type="EMBL" id="KAH6936725.1"/>
    </source>
</evidence>
<gene>
    <name evidence="1" type="ORF">HPB50_021012</name>
</gene>
<reference evidence="1" key="1">
    <citation type="submission" date="2020-05" db="EMBL/GenBank/DDBJ databases">
        <title>Large-scale comparative analyses of tick genomes elucidate their genetic diversity and vector capacities.</title>
        <authorList>
            <person name="Jia N."/>
            <person name="Wang J."/>
            <person name="Shi W."/>
            <person name="Du L."/>
            <person name="Sun Y."/>
            <person name="Zhan W."/>
            <person name="Jiang J."/>
            <person name="Wang Q."/>
            <person name="Zhang B."/>
            <person name="Ji P."/>
            <person name="Sakyi L.B."/>
            <person name="Cui X."/>
            <person name="Yuan T."/>
            <person name="Jiang B."/>
            <person name="Yang W."/>
            <person name="Lam T.T.-Y."/>
            <person name="Chang Q."/>
            <person name="Ding S."/>
            <person name="Wang X."/>
            <person name="Zhu J."/>
            <person name="Ruan X."/>
            <person name="Zhao L."/>
            <person name="Wei J."/>
            <person name="Que T."/>
            <person name="Du C."/>
            <person name="Cheng J."/>
            <person name="Dai P."/>
            <person name="Han X."/>
            <person name="Huang E."/>
            <person name="Gao Y."/>
            <person name="Liu J."/>
            <person name="Shao H."/>
            <person name="Ye R."/>
            <person name="Li L."/>
            <person name="Wei W."/>
            <person name="Wang X."/>
            <person name="Wang C."/>
            <person name="Yang T."/>
            <person name="Huo Q."/>
            <person name="Li W."/>
            <person name="Guo W."/>
            <person name="Chen H."/>
            <person name="Zhou L."/>
            <person name="Ni X."/>
            <person name="Tian J."/>
            <person name="Zhou Y."/>
            <person name="Sheng Y."/>
            <person name="Liu T."/>
            <person name="Pan Y."/>
            <person name="Xia L."/>
            <person name="Li J."/>
            <person name="Zhao F."/>
            <person name="Cao W."/>
        </authorList>
    </citation>
    <scope>NUCLEOTIDE SEQUENCE</scope>
    <source>
        <strain evidence="1">Hyas-2018</strain>
    </source>
</reference>
<accession>A0ACB7SQ45</accession>
<dbReference type="EMBL" id="CM023483">
    <property type="protein sequence ID" value="KAH6936725.1"/>
    <property type="molecule type" value="Genomic_DNA"/>
</dbReference>
<sequence length="614" mass="69708">MAFKSSTCATDFCKQYSALLESSVDDGVDACQDFYQHVCGLWDKTHTSDKSVMGQAWNDYIDFVMSKLSDAKLRPGNADVEDKARLYLKACLKVTNESNVPNVKRILAKGGIVWPEKNPKPDFLKALLFMSRYVFMPVLLHLSYDTGRDGRNGLLIWKARKDYRERARILLTLGKTKHIRDHLRISYEQFNGTLNDTRLDEIMDHMGVFLSLEANFAYADLTPITFNDSTKFLEYAPSVPKQRWLAALGQYTVGPIESYSGVTIEGVDYFKAVFDMHKKNGEDVMNDIVESLCVQMLMPYTSMDMILSFHRGQGEMSAIALRKSCFHFFHSIFGFAVNYHLLHDLVNVERHTRELAQNLQSTFIEYAGKWPRNANLPGRNASAPKGDLMWESVFQYLDRSVPSRYPSSYKGYPNMTGDPLENWLRTQSYYMTLTGSQEDYFITYESRDYVSFSNFRMMLHYLMFPFAAGDAHIGVLTGGLGLRLAATVFHQLLKEAGDDEASKIKRQNQLCLGLDSNEVDEDLQGAIAAVPVVQKLYSRVRTDDQYKQFGGDIPSFTEEQVPFVAGCYLLCGESRGPTLCNTPVMHSAEFSRAFHCSGHAPMNPSKKCPMWPAR</sequence>
<comment type="caution">
    <text evidence="1">The sequence shown here is derived from an EMBL/GenBank/DDBJ whole genome shotgun (WGS) entry which is preliminary data.</text>
</comment>
<proteinExistence type="predicted"/>
<protein>
    <submittedName>
        <fullName evidence="1">Uncharacterized protein</fullName>
    </submittedName>
</protein>